<comment type="caution">
    <text evidence="1">The sequence shown here is derived from an EMBL/GenBank/DDBJ whole genome shotgun (WGS) entry which is preliminary data.</text>
</comment>
<reference evidence="1 2" key="1">
    <citation type="journal article" date="2014" name="Int. J. Syst. Evol. Microbiol.">
        <title>Streptomyces hoynatensis sp. nov., isolated from deep marine sediment.</title>
        <authorList>
            <person name="Veyisoglu A."/>
            <person name="Sahin N."/>
        </authorList>
    </citation>
    <scope>NUCLEOTIDE SEQUENCE [LARGE SCALE GENOMIC DNA]</scope>
    <source>
        <strain evidence="1 2">KCTC 29097</strain>
    </source>
</reference>
<evidence type="ECO:0000313" key="2">
    <source>
        <dbReference type="Proteomes" id="UP000272474"/>
    </source>
</evidence>
<protein>
    <submittedName>
        <fullName evidence="1">Uncharacterized protein</fullName>
    </submittedName>
</protein>
<proteinExistence type="predicted"/>
<organism evidence="1 2">
    <name type="scientific">Streptomyces hoynatensis</name>
    <dbReference type="NCBI Taxonomy" id="1141874"/>
    <lineage>
        <taxon>Bacteria</taxon>
        <taxon>Bacillati</taxon>
        <taxon>Actinomycetota</taxon>
        <taxon>Actinomycetes</taxon>
        <taxon>Kitasatosporales</taxon>
        <taxon>Streptomycetaceae</taxon>
        <taxon>Streptomyces</taxon>
    </lineage>
</organism>
<gene>
    <name evidence="1" type="ORF">D7294_30840</name>
</gene>
<keyword evidence="2" id="KW-1185">Reference proteome</keyword>
<accession>A0A3A9YF31</accession>
<dbReference type="EMBL" id="RBAL01000036">
    <property type="protein sequence ID" value="RKN35808.1"/>
    <property type="molecule type" value="Genomic_DNA"/>
</dbReference>
<name>A0A3A9YF31_9ACTN</name>
<evidence type="ECO:0000313" key="1">
    <source>
        <dbReference type="EMBL" id="RKN35808.1"/>
    </source>
</evidence>
<dbReference type="AlphaFoldDB" id="A0A3A9YF31"/>
<sequence length="301" mass="30851">MTAEEDPGAAAGRAVAGLAGLLAEELGGPPRLRELLDVLGWAAASLGPELAGEPEGPVLLRARLRRGAAEGGAAAGPSRAPEVGDATIVEAGDLLARFARRVAAAEGAPPSPARLVALLGRGLRQAPEGTLADVRPGDVSALGIAAVPRRKRAEPGDIVAIPARGGGHHLAVALERNVFGTALGLFTGVHPARPVSASRHPAVDPRPVYVGEEAVASGRWPVVGRDPGLCALWPPAPEIYHRPVADVPMPGIGPYGAAEKPDGTLRELGEAEAREVGVLDPGFHQLYLGTQLEQELDARTA</sequence>
<dbReference type="RefSeq" id="WP_120685125.1">
    <property type="nucleotide sequence ID" value="NZ_RBAL01000036.1"/>
</dbReference>
<dbReference type="OrthoDB" id="3405600at2"/>
<dbReference type="Proteomes" id="UP000272474">
    <property type="component" value="Unassembled WGS sequence"/>
</dbReference>